<comment type="caution">
    <text evidence="1">The sequence shown here is derived from an EMBL/GenBank/DDBJ whole genome shotgun (WGS) entry which is preliminary data.</text>
</comment>
<dbReference type="SFLD" id="SFLDG01129">
    <property type="entry name" value="C1.5:_HAD__Beta-PGM__Phosphata"/>
    <property type="match status" value="1"/>
</dbReference>
<dbReference type="InterPro" id="IPR041492">
    <property type="entry name" value="HAD_2"/>
</dbReference>
<dbReference type="HOGENOM" id="CLU_045011_19_1_9"/>
<proteinExistence type="predicted"/>
<dbReference type="Pfam" id="PF13419">
    <property type="entry name" value="HAD_2"/>
    <property type="match status" value="1"/>
</dbReference>
<dbReference type="PROSITE" id="PS01228">
    <property type="entry name" value="COF_1"/>
    <property type="match status" value="1"/>
</dbReference>
<dbReference type="STRING" id="626523.GCWU000342_01885"/>
<gene>
    <name evidence="1" type="ORF">GCWU000342_01885</name>
</gene>
<protein>
    <submittedName>
        <fullName evidence="1">HAD hydrolase, family IA, variant 3</fullName>
    </submittedName>
</protein>
<dbReference type="InterPro" id="IPR023198">
    <property type="entry name" value="PGP-like_dom2"/>
</dbReference>
<dbReference type="InterPro" id="IPR023214">
    <property type="entry name" value="HAD_sf"/>
</dbReference>
<evidence type="ECO:0000313" key="2">
    <source>
        <dbReference type="Proteomes" id="UP000003494"/>
    </source>
</evidence>
<name>C4GD41_9FIRM</name>
<evidence type="ECO:0000313" key="1">
    <source>
        <dbReference type="EMBL" id="EEP27891.1"/>
    </source>
</evidence>
<dbReference type="InterPro" id="IPR036412">
    <property type="entry name" value="HAD-like_sf"/>
</dbReference>
<dbReference type="EMBL" id="ACIP02000004">
    <property type="protein sequence ID" value="EEP27891.1"/>
    <property type="molecule type" value="Genomic_DNA"/>
</dbReference>
<dbReference type="eggNOG" id="COG0546">
    <property type="taxonomic scope" value="Bacteria"/>
</dbReference>
<dbReference type="PRINTS" id="PR00413">
    <property type="entry name" value="HADHALOGNASE"/>
</dbReference>
<dbReference type="SFLD" id="SFLDS00003">
    <property type="entry name" value="Haloacid_Dehalogenase"/>
    <property type="match status" value="1"/>
</dbReference>
<dbReference type="AlphaFoldDB" id="C4GD41"/>
<dbReference type="GO" id="GO:0008967">
    <property type="term" value="F:phosphoglycolate phosphatase activity"/>
    <property type="evidence" value="ECO:0007669"/>
    <property type="project" value="TreeGrafter"/>
</dbReference>
<sequence length="239" mass="26211">MKYKAAIFDMDGTVLNTLDDLVTALNWALEQSGHRHDYQGNMVRQFFGSGVNVAIQRALAYEKGMPEEDLVRIGTPGFESVEGVSDQEVEEIATIYKPFYAEHANDKTGPYPGILDLLKTLRAKKIPTAVVSNKPDEAVRILAEEVFAGLFDTCIGEQDGIPRKPARDMTDLVLKRLNVVPEEAVYIGDSEVDMQTAANGGMDCISVDWGFRSHSFLEERGAGPIVSDAGALEAEILRS</sequence>
<dbReference type="GO" id="GO:0006281">
    <property type="term" value="P:DNA repair"/>
    <property type="evidence" value="ECO:0007669"/>
    <property type="project" value="TreeGrafter"/>
</dbReference>
<dbReference type="GO" id="GO:0005829">
    <property type="term" value="C:cytosol"/>
    <property type="evidence" value="ECO:0007669"/>
    <property type="project" value="TreeGrafter"/>
</dbReference>
<dbReference type="Proteomes" id="UP000003494">
    <property type="component" value="Unassembled WGS sequence"/>
</dbReference>
<keyword evidence="1" id="KW-0378">Hydrolase</keyword>
<dbReference type="Gene3D" id="3.40.50.1000">
    <property type="entry name" value="HAD superfamily/HAD-like"/>
    <property type="match status" value="1"/>
</dbReference>
<dbReference type="PANTHER" id="PTHR43434">
    <property type="entry name" value="PHOSPHOGLYCOLATE PHOSPHATASE"/>
    <property type="match status" value="1"/>
</dbReference>
<organism evidence="1 2">
    <name type="scientific">Shuttleworthella satelles DSM 14600</name>
    <dbReference type="NCBI Taxonomy" id="626523"/>
    <lineage>
        <taxon>Bacteria</taxon>
        <taxon>Bacillati</taxon>
        <taxon>Bacillota</taxon>
        <taxon>Clostridia</taxon>
        <taxon>Lachnospirales</taxon>
        <taxon>Lachnospiraceae</taxon>
        <taxon>Shuttleworthella</taxon>
    </lineage>
</organism>
<dbReference type="PANTHER" id="PTHR43434:SF1">
    <property type="entry name" value="PHOSPHOGLYCOLATE PHOSPHATASE"/>
    <property type="match status" value="1"/>
</dbReference>
<dbReference type="RefSeq" id="WP_006906882.1">
    <property type="nucleotide sequence ID" value="NZ_GG665867.1"/>
</dbReference>
<dbReference type="SUPFAM" id="SSF56784">
    <property type="entry name" value="HAD-like"/>
    <property type="match status" value="1"/>
</dbReference>
<dbReference type="SFLD" id="SFLDG01135">
    <property type="entry name" value="C1.5.6:_HAD__Beta-PGM__Phospha"/>
    <property type="match status" value="1"/>
</dbReference>
<dbReference type="InterPro" id="IPR006439">
    <property type="entry name" value="HAD-SF_hydro_IA"/>
</dbReference>
<dbReference type="Gene3D" id="1.10.150.240">
    <property type="entry name" value="Putative phosphatase, domain 2"/>
    <property type="match status" value="1"/>
</dbReference>
<keyword evidence="2" id="KW-1185">Reference proteome</keyword>
<dbReference type="InterPro" id="IPR050155">
    <property type="entry name" value="HAD-like_hydrolase_sf"/>
</dbReference>
<accession>C4GD41</accession>
<dbReference type="NCBIfam" id="TIGR01549">
    <property type="entry name" value="HAD-SF-IA-v1"/>
    <property type="match status" value="1"/>
</dbReference>
<reference evidence="1" key="1">
    <citation type="submission" date="2009-04" db="EMBL/GenBank/DDBJ databases">
        <authorList>
            <person name="Weinstock G."/>
            <person name="Sodergren E."/>
            <person name="Clifton S."/>
            <person name="Fulton L."/>
            <person name="Fulton B."/>
            <person name="Courtney L."/>
            <person name="Fronick C."/>
            <person name="Harrison M."/>
            <person name="Strong C."/>
            <person name="Farmer C."/>
            <person name="Delahaunty K."/>
            <person name="Markovic C."/>
            <person name="Hall O."/>
            <person name="Minx P."/>
            <person name="Tomlinson C."/>
            <person name="Mitreva M."/>
            <person name="Nelson J."/>
            <person name="Hou S."/>
            <person name="Wollam A."/>
            <person name="Pepin K.H."/>
            <person name="Johnson M."/>
            <person name="Bhonagiri V."/>
            <person name="Nash W.E."/>
            <person name="Warren W."/>
            <person name="Chinwalla A."/>
            <person name="Mardis E.R."/>
            <person name="Wilson R.K."/>
        </authorList>
    </citation>
    <scope>NUCLEOTIDE SEQUENCE [LARGE SCALE GENOMIC DNA]</scope>
    <source>
        <strain evidence="1">DSM 14600</strain>
    </source>
</reference>
<dbReference type="NCBIfam" id="TIGR01509">
    <property type="entry name" value="HAD-SF-IA-v3"/>
    <property type="match status" value="1"/>
</dbReference>